<dbReference type="InterPro" id="IPR011545">
    <property type="entry name" value="DEAD/DEAH_box_helicase_dom"/>
</dbReference>
<evidence type="ECO:0000259" key="8">
    <source>
        <dbReference type="PROSITE" id="PS51192"/>
    </source>
</evidence>
<dbReference type="Pfam" id="PF00270">
    <property type="entry name" value="DEAD"/>
    <property type="match status" value="1"/>
</dbReference>
<keyword evidence="1 6" id="KW-0547">Nucleotide-binding</keyword>
<feature type="compositionally biased region" description="Polar residues" evidence="7">
    <location>
        <begin position="418"/>
        <end position="442"/>
    </location>
</feature>
<dbReference type="PANTHER" id="PTHR47959:SF13">
    <property type="entry name" value="ATP-DEPENDENT RNA HELICASE RHLE"/>
    <property type="match status" value="1"/>
</dbReference>
<dbReference type="InterPro" id="IPR044742">
    <property type="entry name" value="DEAD/DEAH_RhlB"/>
</dbReference>
<evidence type="ECO:0000256" key="3">
    <source>
        <dbReference type="ARBA" id="ARBA00022806"/>
    </source>
</evidence>
<feature type="domain" description="Helicase ATP-binding" evidence="8">
    <location>
        <begin position="29"/>
        <end position="208"/>
    </location>
</feature>
<keyword evidence="11" id="KW-1185">Reference proteome</keyword>
<feature type="compositionally biased region" description="Basic residues" evidence="7">
    <location>
        <begin position="398"/>
        <end position="407"/>
    </location>
</feature>
<dbReference type="Gene3D" id="3.40.50.300">
    <property type="entry name" value="P-loop containing nucleotide triphosphate hydrolases"/>
    <property type="match status" value="2"/>
</dbReference>
<comment type="similarity">
    <text evidence="5 6">Belongs to the DEAD box helicase family.</text>
</comment>
<dbReference type="Pfam" id="PF00271">
    <property type="entry name" value="Helicase_C"/>
    <property type="match status" value="1"/>
</dbReference>
<dbReference type="Proteomes" id="UP001202831">
    <property type="component" value="Unassembled WGS sequence"/>
</dbReference>
<keyword evidence="4 6" id="KW-0067">ATP-binding</keyword>
<evidence type="ECO:0000256" key="5">
    <source>
        <dbReference type="ARBA" id="ARBA00038437"/>
    </source>
</evidence>
<dbReference type="RefSeq" id="WP_249248963.1">
    <property type="nucleotide sequence ID" value="NZ_JAKIKT010000003.1"/>
</dbReference>
<evidence type="ECO:0000256" key="7">
    <source>
        <dbReference type="SAM" id="MobiDB-lite"/>
    </source>
</evidence>
<dbReference type="CDD" id="cd18787">
    <property type="entry name" value="SF2_C_DEAD"/>
    <property type="match status" value="1"/>
</dbReference>
<dbReference type="PROSITE" id="PS00039">
    <property type="entry name" value="DEAD_ATP_HELICASE"/>
    <property type="match status" value="1"/>
</dbReference>
<dbReference type="InterPro" id="IPR000629">
    <property type="entry name" value="RNA-helicase_DEAD-box_CS"/>
</dbReference>
<protein>
    <submittedName>
        <fullName evidence="10">DEAD/DEAH box helicase</fullName>
    </submittedName>
</protein>
<organism evidence="10 11">
    <name type="scientific">Shewanella corallii</name>
    <dbReference type="NCBI Taxonomy" id="560080"/>
    <lineage>
        <taxon>Bacteria</taxon>
        <taxon>Pseudomonadati</taxon>
        <taxon>Pseudomonadota</taxon>
        <taxon>Gammaproteobacteria</taxon>
        <taxon>Alteromonadales</taxon>
        <taxon>Shewanellaceae</taxon>
        <taxon>Shewanella</taxon>
    </lineage>
</organism>
<dbReference type="EMBL" id="JAKIKT010000003">
    <property type="protein sequence ID" value="MCL2914246.1"/>
    <property type="molecule type" value="Genomic_DNA"/>
</dbReference>
<comment type="caution">
    <text evidence="10">The sequence shown here is derived from an EMBL/GenBank/DDBJ whole genome shotgun (WGS) entry which is preliminary data.</text>
</comment>
<dbReference type="InterPro" id="IPR001650">
    <property type="entry name" value="Helicase_C-like"/>
</dbReference>
<dbReference type="SUPFAM" id="SSF52540">
    <property type="entry name" value="P-loop containing nucleoside triphosphate hydrolases"/>
    <property type="match status" value="1"/>
</dbReference>
<dbReference type="PANTHER" id="PTHR47959">
    <property type="entry name" value="ATP-DEPENDENT RNA HELICASE RHLE-RELATED"/>
    <property type="match status" value="1"/>
</dbReference>
<name>A0ABT0N716_9GAMM</name>
<sequence>MSFSTLGLSPELISHSGYSEPTPVQREAIPLLLKGRDLLACAQTGTGKTGAFALPLVEKLLQSDPFGRDSKRANAPTVLVLTPTRELAIQVGEAFKLFIGDKPLNVAMVFGGVNISPQRKLLAQGVDILIATPGRLFDLMYQEYVSLSQVEYLVIDEADRMLDMGFVKDIQRVKRNLPLEHQSAMFSATLTPEIGVLANTMLAEPAQVNLEANKANQQITQRGVLLDPRRKSEYLAEMIGKQNLKQVLVFTGSKQLAEQVLRELQLDGIACAVLHGDRTQARRSQALEDFKSGAIRALVATDVAARGLDIAALPLVVNFDLPMNPEDYLHRIGRTGRAGHSGEALTLLSPSERLAFKAIESHMGEKLNITHAEGYEPGAPLPARYEMMDSKRSAHTGSGHKKRHNGDKHRASGRGASQRGSQKSGAKSSSNRKSGQQSGWKR</sequence>
<dbReference type="SMART" id="SM00490">
    <property type="entry name" value="HELICc"/>
    <property type="match status" value="1"/>
</dbReference>
<dbReference type="InterPro" id="IPR050079">
    <property type="entry name" value="DEAD_box_RNA_helicase"/>
</dbReference>
<reference evidence="10 11" key="1">
    <citation type="submission" date="2022-01" db="EMBL/GenBank/DDBJ databases">
        <title>Whole genome-based taxonomy of the Shewanellaceae.</title>
        <authorList>
            <person name="Martin-Rodriguez A.J."/>
        </authorList>
    </citation>
    <scope>NUCLEOTIDE SEQUENCE [LARGE SCALE GENOMIC DNA]</scope>
    <source>
        <strain evidence="10 11">DSM 21332</strain>
    </source>
</reference>
<evidence type="ECO:0000256" key="6">
    <source>
        <dbReference type="RuleBase" id="RU000492"/>
    </source>
</evidence>
<keyword evidence="2 6" id="KW-0378">Hydrolase</keyword>
<evidence type="ECO:0000313" key="11">
    <source>
        <dbReference type="Proteomes" id="UP001202831"/>
    </source>
</evidence>
<dbReference type="InterPro" id="IPR014001">
    <property type="entry name" value="Helicase_ATP-bd"/>
</dbReference>
<dbReference type="PROSITE" id="PS51194">
    <property type="entry name" value="HELICASE_CTER"/>
    <property type="match status" value="1"/>
</dbReference>
<accession>A0ABT0N716</accession>
<evidence type="ECO:0000259" key="9">
    <source>
        <dbReference type="PROSITE" id="PS51194"/>
    </source>
</evidence>
<dbReference type="PROSITE" id="PS51192">
    <property type="entry name" value="HELICASE_ATP_BIND_1"/>
    <property type="match status" value="1"/>
</dbReference>
<dbReference type="CDD" id="cd00268">
    <property type="entry name" value="DEADc"/>
    <property type="match status" value="1"/>
</dbReference>
<dbReference type="SMART" id="SM00487">
    <property type="entry name" value="DEXDc"/>
    <property type="match status" value="1"/>
</dbReference>
<evidence type="ECO:0000256" key="2">
    <source>
        <dbReference type="ARBA" id="ARBA00022801"/>
    </source>
</evidence>
<evidence type="ECO:0000256" key="1">
    <source>
        <dbReference type="ARBA" id="ARBA00022741"/>
    </source>
</evidence>
<feature type="domain" description="Helicase C-terminal" evidence="9">
    <location>
        <begin position="218"/>
        <end position="378"/>
    </location>
</feature>
<dbReference type="GO" id="GO:0004386">
    <property type="term" value="F:helicase activity"/>
    <property type="evidence" value="ECO:0007669"/>
    <property type="project" value="UniProtKB-KW"/>
</dbReference>
<dbReference type="InterPro" id="IPR027417">
    <property type="entry name" value="P-loop_NTPase"/>
</dbReference>
<feature type="region of interest" description="Disordered" evidence="7">
    <location>
        <begin position="390"/>
        <end position="442"/>
    </location>
</feature>
<gene>
    <name evidence="10" type="ORF">L2725_10750</name>
</gene>
<proteinExistence type="inferred from homology"/>
<evidence type="ECO:0000313" key="10">
    <source>
        <dbReference type="EMBL" id="MCL2914246.1"/>
    </source>
</evidence>
<keyword evidence="3 6" id="KW-0347">Helicase</keyword>
<evidence type="ECO:0000256" key="4">
    <source>
        <dbReference type="ARBA" id="ARBA00022840"/>
    </source>
</evidence>